<accession>A0ACC2P1N3</accession>
<gene>
    <name evidence="1" type="ORF">QAD02_013256</name>
</gene>
<sequence length="287" mass="32409">MNILRETRLIVLEFQGHWDRDAHEQIMTDSEIEDSDNHAEGDDLNVEENDGLHGFRRLRAFIAKDENNETKHVYLSKLICVLLGCDDLPSSRYLLAYCVRAASPVTCGIWFGKDKPEMQIFLKEFVLCMDKLSDEGVPCQIGDAIEHIKVFCPCGCVDSMARGPMQGMKLCTGYFGCNLCLHPGMYVTPGLGQKGAVKYVCLDGIADRTESETKEHMRQAAASTQDVHGLKYASWLINLFCFNIIWGFVPDSMHHVDLGLGKQFLERWLTMLTPSERGAIDTYMKKN</sequence>
<evidence type="ECO:0000313" key="2">
    <source>
        <dbReference type="Proteomes" id="UP001239111"/>
    </source>
</evidence>
<organism evidence="1 2">
    <name type="scientific">Eretmocerus hayati</name>
    <dbReference type="NCBI Taxonomy" id="131215"/>
    <lineage>
        <taxon>Eukaryota</taxon>
        <taxon>Metazoa</taxon>
        <taxon>Ecdysozoa</taxon>
        <taxon>Arthropoda</taxon>
        <taxon>Hexapoda</taxon>
        <taxon>Insecta</taxon>
        <taxon>Pterygota</taxon>
        <taxon>Neoptera</taxon>
        <taxon>Endopterygota</taxon>
        <taxon>Hymenoptera</taxon>
        <taxon>Apocrita</taxon>
        <taxon>Proctotrupomorpha</taxon>
        <taxon>Chalcidoidea</taxon>
        <taxon>Aphelinidae</taxon>
        <taxon>Aphelininae</taxon>
        <taxon>Eretmocerus</taxon>
    </lineage>
</organism>
<reference evidence="1" key="1">
    <citation type="submission" date="2023-04" db="EMBL/GenBank/DDBJ databases">
        <title>A chromosome-level genome assembly of the parasitoid wasp Eretmocerus hayati.</title>
        <authorList>
            <person name="Zhong Y."/>
            <person name="Liu S."/>
            <person name="Liu Y."/>
        </authorList>
    </citation>
    <scope>NUCLEOTIDE SEQUENCE</scope>
    <source>
        <strain evidence="1">ZJU_SS_LIU_2023</strain>
    </source>
</reference>
<name>A0ACC2P1N3_9HYME</name>
<dbReference type="Proteomes" id="UP001239111">
    <property type="component" value="Chromosome 2"/>
</dbReference>
<dbReference type="EMBL" id="CM056742">
    <property type="protein sequence ID" value="KAJ8677469.1"/>
    <property type="molecule type" value="Genomic_DNA"/>
</dbReference>
<evidence type="ECO:0000313" key="1">
    <source>
        <dbReference type="EMBL" id="KAJ8677469.1"/>
    </source>
</evidence>
<proteinExistence type="predicted"/>
<comment type="caution">
    <text evidence="1">The sequence shown here is derived from an EMBL/GenBank/DDBJ whole genome shotgun (WGS) entry which is preliminary data.</text>
</comment>
<keyword evidence="2" id="KW-1185">Reference proteome</keyword>
<protein>
    <submittedName>
        <fullName evidence="1">Uncharacterized protein</fullName>
    </submittedName>
</protein>